<dbReference type="Proteomes" id="UP000589036">
    <property type="component" value="Unassembled WGS sequence"/>
</dbReference>
<dbReference type="EMBL" id="JACCCC010000001">
    <property type="protein sequence ID" value="NYE45870.1"/>
    <property type="molecule type" value="Genomic_DNA"/>
</dbReference>
<evidence type="ECO:0000313" key="3">
    <source>
        <dbReference type="Proteomes" id="UP000589036"/>
    </source>
</evidence>
<protein>
    <submittedName>
        <fullName evidence="2">Uncharacterized protein</fullName>
    </submittedName>
</protein>
<evidence type="ECO:0000256" key="1">
    <source>
        <dbReference type="SAM" id="MobiDB-lite"/>
    </source>
</evidence>
<keyword evidence="3" id="KW-1185">Reference proteome</keyword>
<reference evidence="2 3" key="1">
    <citation type="submission" date="2020-07" db="EMBL/GenBank/DDBJ databases">
        <title>Sequencing the genomes of 1000 actinobacteria strains.</title>
        <authorList>
            <person name="Klenk H.-P."/>
        </authorList>
    </citation>
    <scope>NUCLEOTIDE SEQUENCE [LARGE SCALE GENOMIC DNA]</scope>
    <source>
        <strain evidence="2 3">CXB654</strain>
    </source>
</reference>
<sequence length="38" mass="3722">MPSGPQRRWPDGPVAGGPAGSPLPPVEVSVEGGAVTLV</sequence>
<accession>A0A852TVE4</accession>
<comment type="caution">
    <text evidence="2">The sequence shown here is derived from an EMBL/GenBank/DDBJ whole genome shotgun (WGS) entry which is preliminary data.</text>
</comment>
<evidence type="ECO:0000313" key="2">
    <source>
        <dbReference type="EMBL" id="NYE45870.1"/>
    </source>
</evidence>
<proteinExistence type="predicted"/>
<organism evidence="2 3">
    <name type="scientific">Spinactinospora alkalitolerans</name>
    <dbReference type="NCBI Taxonomy" id="687207"/>
    <lineage>
        <taxon>Bacteria</taxon>
        <taxon>Bacillati</taxon>
        <taxon>Actinomycetota</taxon>
        <taxon>Actinomycetes</taxon>
        <taxon>Streptosporangiales</taxon>
        <taxon>Nocardiopsidaceae</taxon>
        <taxon>Spinactinospora</taxon>
    </lineage>
</organism>
<feature type="region of interest" description="Disordered" evidence="1">
    <location>
        <begin position="1"/>
        <end position="38"/>
    </location>
</feature>
<dbReference type="AlphaFoldDB" id="A0A852TVE4"/>
<gene>
    <name evidence="2" type="ORF">HDA32_000990</name>
</gene>
<name>A0A852TVE4_9ACTN</name>